<evidence type="ECO:0000256" key="5">
    <source>
        <dbReference type="ARBA" id="ARBA00022801"/>
    </source>
</evidence>
<dbReference type="PIRSF" id="PIRSF004803">
    <property type="entry name" value="RnjA"/>
    <property type="match status" value="1"/>
</dbReference>
<keyword evidence="3 12" id="KW-0479">Metal-binding</keyword>
<feature type="binding site" evidence="11">
    <location>
        <begin position="242"/>
        <end position="244"/>
    </location>
    <ligand>
        <name>substrate</name>
    </ligand>
</feature>
<keyword evidence="6 12" id="KW-0862">Zinc</keyword>
<dbReference type="InterPro" id="IPR004613">
    <property type="entry name" value="RNase_J"/>
</dbReference>
<comment type="similarity">
    <text evidence="9">Belongs to the metallo-beta-lactamase superfamily. RNA-metabolizing metallo-beta-lactamase-like family. Bacterial RNase J subfamily.</text>
</comment>
<feature type="binding site" evidence="12">
    <location>
        <position position="59"/>
    </location>
    <ligand>
        <name>Ca(2+)</name>
        <dbReference type="ChEBI" id="CHEBI:29108"/>
    </ligand>
</feature>
<evidence type="ECO:0000256" key="3">
    <source>
        <dbReference type="ARBA" id="ARBA00022723"/>
    </source>
</evidence>
<feature type="binding site" evidence="12">
    <location>
        <position position="452"/>
    </location>
    <ligand>
        <name>Ca(2+)</name>
        <dbReference type="ChEBI" id="CHEBI:29108"/>
    </ligand>
</feature>
<keyword evidence="7 9" id="KW-0269">Exonuclease</keyword>
<sequence length="561" mass="59669">MSHPHPDLALPPALPEGGLRIVALGGLGEVGRNMAVLEYGGRLLIIDCGVLFPEDHQPGVDLILPDFGYIADRMDDVDGIVLTHGHEDHIGAVPYLLRLRKDIPLIGSQLTLAFVEAKLKEHRITPTTHAVKEGQTEQIGAFSCEFVAVNHSIPDALAVAVTTPAGTVLHTGDFKMDQLPLDGRITDLRAFARLGEKGVDLFMVDSTNAEVPGFVTPEREIGPVLDNVFATSARKIVVASFSSHVHRVQQVLDAAAAHERKVALVGRSMVRNMTIAAELGYLKVPDGVLVDAKRLDDVRDDELVLMCTGSQGEPMAALSRIANNDHKISVGPGDTVILASSLIPGNENAVYRVINGLTRLGARVVHGGNAKVHVSGHASAGELLYCYNILKPRNVMPVHGEVRHLVANGALAVKSGVPADRVVLAEDGVVVDLVDGRASVVGAVPCGYVFVDGSSVGGITEADLKDRRILGDEGFISIFAVISSTDGKVLGKPQILARGVAEDDAVFDAILPDVTAALEDAARGGAVDTQQLQQVVRRVVGRWASNRLRRRPMIIPVVVEA</sequence>
<feature type="binding site" evidence="12">
    <location>
        <position position="151"/>
    </location>
    <ligand>
        <name>Zn(2+)</name>
        <dbReference type="ChEBI" id="CHEBI:29105"/>
        <label>1</label>
        <note>catalytic</note>
    </ligand>
</feature>
<evidence type="ECO:0000313" key="15">
    <source>
        <dbReference type="Proteomes" id="UP000642125"/>
    </source>
</evidence>
<evidence type="ECO:0000313" key="14">
    <source>
        <dbReference type="EMBL" id="GIG37883.1"/>
    </source>
</evidence>
<comment type="function">
    <text evidence="9">An RNase that has 5'-3' exonuclease and possibly endonuclease activity. Involved in maturation of rRNA and in some organisms also mRNA maturation and/or decay.</text>
</comment>
<dbReference type="InterPro" id="IPR001279">
    <property type="entry name" value="Metallo-B-lactamas"/>
</dbReference>
<feature type="domain" description="Metallo-beta-lactamase" evidence="13">
    <location>
        <begin position="31"/>
        <end position="225"/>
    </location>
</feature>
<dbReference type="CDD" id="cd07714">
    <property type="entry name" value="RNaseJ_MBL-fold"/>
    <property type="match status" value="1"/>
</dbReference>
<accession>A0A919U420</accession>
<dbReference type="GO" id="GO:0008270">
    <property type="term" value="F:zinc ion binding"/>
    <property type="evidence" value="ECO:0007669"/>
    <property type="project" value="InterPro"/>
</dbReference>
<dbReference type="EC" id="3.1.-.-" evidence="9"/>
<keyword evidence="1 9" id="KW-0963">Cytoplasm</keyword>
<feature type="binding site" evidence="12">
    <location>
        <position position="88"/>
    </location>
    <ligand>
        <name>Zn(2+)</name>
        <dbReference type="ChEBI" id="CHEBI:29105"/>
        <label>1</label>
        <note>catalytic</note>
    </ligand>
</feature>
<dbReference type="PANTHER" id="PTHR43694">
    <property type="entry name" value="RIBONUCLEASE J"/>
    <property type="match status" value="1"/>
</dbReference>
<feature type="active site" description="Proton donor" evidence="10">
    <location>
        <position position="205"/>
    </location>
</feature>
<dbReference type="InterPro" id="IPR042173">
    <property type="entry name" value="RNase_J_2"/>
</dbReference>
<dbReference type="HAMAP" id="MF_01491">
    <property type="entry name" value="RNase_J_bact"/>
    <property type="match status" value="1"/>
</dbReference>
<keyword evidence="8 9" id="KW-0694">RNA-binding</keyword>
<dbReference type="InterPro" id="IPR055132">
    <property type="entry name" value="RNase_J_b_CASP"/>
</dbReference>
<protein>
    <recommendedName>
        <fullName evidence="9">Ribonuclease J</fullName>
        <shortName evidence="9">RNase J</shortName>
        <ecNumber evidence="9">3.1.-.-</ecNumber>
    </recommendedName>
</protein>
<feature type="binding site" evidence="12">
    <location>
        <position position="399"/>
    </location>
    <ligand>
        <name>Zn(2+)</name>
        <dbReference type="ChEBI" id="CHEBI:29105"/>
        <label>1</label>
        <note>catalytic</note>
    </ligand>
</feature>
<evidence type="ECO:0000256" key="7">
    <source>
        <dbReference type="ARBA" id="ARBA00022839"/>
    </source>
</evidence>
<dbReference type="GO" id="GO:0003723">
    <property type="term" value="F:RNA binding"/>
    <property type="evidence" value="ECO:0007669"/>
    <property type="project" value="UniProtKB-UniRule"/>
</dbReference>
<dbReference type="Pfam" id="PF17770">
    <property type="entry name" value="RNase_J_C"/>
    <property type="match status" value="1"/>
</dbReference>
<evidence type="ECO:0000259" key="13">
    <source>
        <dbReference type="SMART" id="SM00849"/>
    </source>
</evidence>
<feature type="binding site" evidence="12">
    <location>
        <position position="89"/>
    </location>
    <ligand>
        <name>Zn(2+)</name>
        <dbReference type="ChEBI" id="CHEBI:29105"/>
        <label>1</label>
        <note>catalytic</note>
    </ligand>
</feature>
<organism evidence="14 15">
    <name type="scientific">Cellulomonas pakistanensis</name>
    <dbReference type="NCBI Taxonomy" id="992287"/>
    <lineage>
        <taxon>Bacteria</taxon>
        <taxon>Bacillati</taxon>
        <taxon>Actinomycetota</taxon>
        <taxon>Actinomycetes</taxon>
        <taxon>Micrococcales</taxon>
        <taxon>Cellulomonadaceae</taxon>
        <taxon>Cellulomonas</taxon>
    </lineage>
</organism>
<dbReference type="Gene3D" id="3.40.50.10710">
    <property type="entry name" value="Metallo-hydrolase/oxidoreductase"/>
    <property type="match status" value="1"/>
</dbReference>
<keyword evidence="9" id="KW-0698">rRNA processing</keyword>
<proteinExistence type="inferred from homology"/>
<keyword evidence="2 9" id="KW-0540">Nuclease</keyword>
<evidence type="ECO:0000256" key="6">
    <source>
        <dbReference type="ARBA" id="ARBA00022833"/>
    </source>
</evidence>
<dbReference type="Pfam" id="PF22505">
    <property type="entry name" value="RNase_J_b_CASP"/>
    <property type="match status" value="1"/>
</dbReference>
<comment type="subunit">
    <text evidence="9">Homodimer, may be a subunit of the RNA degradosome.</text>
</comment>
<evidence type="ECO:0000256" key="9">
    <source>
        <dbReference type="HAMAP-Rule" id="MF_01491"/>
    </source>
</evidence>
<keyword evidence="5 9" id="KW-0378">Hydrolase</keyword>
<feature type="active site" description="Proton acceptor" evidence="10">
    <location>
        <position position="377"/>
    </location>
</feature>
<evidence type="ECO:0000256" key="1">
    <source>
        <dbReference type="ARBA" id="ARBA00022490"/>
    </source>
</evidence>
<feature type="binding site" evidence="12">
    <location>
        <position position="61"/>
    </location>
    <ligand>
        <name>Ca(2+)</name>
        <dbReference type="ChEBI" id="CHEBI:29108"/>
    </ligand>
</feature>
<comment type="subcellular location">
    <subcellularLocation>
        <location evidence="9">Cytoplasm</location>
    </subcellularLocation>
</comment>
<dbReference type="PANTHER" id="PTHR43694:SF1">
    <property type="entry name" value="RIBONUCLEASE J"/>
    <property type="match status" value="1"/>
</dbReference>
<dbReference type="SUPFAM" id="SSF56281">
    <property type="entry name" value="Metallo-hydrolase/oxidoreductase"/>
    <property type="match status" value="1"/>
</dbReference>
<dbReference type="GO" id="GO:0004534">
    <property type="term" value="F:5'-3' RNA exonuclease activity"/>
    <property type="evidence" value="ECO:0007669"/>
    <property type="project" value="UniProtKB-UniRule"/>
</dbReference>
<evidence type="ECO:0000256" key="10">
    <source>
        <dbReference type="PIRSR" id="PIRSR004803-1"/>
    </source>
</evidence>
<evidence type="ECO:0000256" key="4">
    <source>
        <dbReference type="ARBA" id="ARBA00022759"/>
    </source>
</evidence>
<dbReference type="GO" id="GO:0005737">
    <property type="term" value="C:cytoplasm"/>
    <property type="evidence" value="ECO:0007669"/>
    <property type="project" value="UniProtKB-SubCell"/>
</dbReference>
<comment type="cofactor">
    <cofactor evidence="12">
        <name>Ca(2+)</name>
        <dbReference type="ChEBI" id="CHEBI:29108"/>
    </cofactor>
    <text evidence="12">Binds 1 Ca(2+) cation per subunit. Seen in 1 crystal structure, it is not clear if it is physiologically important.</text>
</comment>
<dbReference type="InterPro" id="IPR036866">
    <property type="entry name" value="RibonucZ/Hydroxyglut_hydro"/>
</dbReference>
<evidence type="ECO:0000256" key="8">
    <source>
        <dbReference type="ARBA" id="ARBA00022884"/>
    </source>
</evidence>
<dbReference type="SMART" id="SM00849">
    <property type="entry name" value="Lactamase_B"/>
    <property type="match status" value="1"/>
</dbReference>
<gene>
    <name evidence="9 14" type="primary">rnj</name>
    <name evidence="14" type="ORF">Cpa01nite_32640</name>
</gene>
<dbReference type="AlphaFoldDB" id="A0A919U420"/>
<feature type="binding site" evidence="12">
    <location>
        <position position="84"/>
    </location>
    <ligand>
        <name>Zn(2+)</name>
        <dbReference type="ChEBI" id="CHEBI:29105"/>
        <label>1</label>
        <note>catalytic</note>
    </ligand>
</feature>
<evidence type="ECO:0000256" key="2">
    <source>
        <dbReference type="ARBA" id="ARBA00022722"/>
    </source>
</evidence>
<comment type="caution">
    <text evidence="14">The sequence shown here is derived from an EMBL/GenBank/DDBJ whole genome shotgun (WGS) entry which is preliminary data.</text>
</comment>
<feature type="binding site" evidence="9 11">
    <location>
        <begin position="373"/>
        <end position="377"/>
    </location>
    <ligand>
        <name>substrate</name>
    </ligand>
</feature>
<keyword evidence="12" id="KW-0106">Calcium</keyword>
<keyword evidence="4 9" id="KW-0255">Endonuclease</keyword>
<dbReference type="Gene3D" id="3.10.20.580">
    <property type="match status" value="1"/>
</dbReference>
<dbReference type="Gene3D" id="3.60.15.10">
    <property type="entry name" value="Ribonuclease Z/Hydroxyacylglutathione hydrolase-like"/>
    <property type="match status" value="1"/>
</dbReference>
<feature type="binding site" evidence="12">
    <location>
        <position position="86"/>
    </location>
    <ligand>
        <name>Zn(2+)</name>
        <dbReference type="ChEBI" id="CHEBI:29105"/>
        <label>1</label>
        <note>catalytic</note>
    </ligand>
</feature>
<dbReference type="NCBIfam" id="TIGR00649">
    <property type="entry name" value="MG423"/>
    <property type="match status" value="1"/>
</dbReference>
<dbReference type="InterPro" id="IPR041636">
    <property type="entry name" value="RNase_J_C"/>
</dbReference>
<dbReference type="Proteomes" id="UP000642125">
    <property type="component" value="Unassembled WGS sequence"/>
</dbReference>
<dbReference type="EMBL" id="BONO01000030">
    <property type="protein sequence ID" value="GIG37883.1"/>
    <property type="molecule type" value="Genomic_DNA"/>
</dbReference>
<dbReference type="Pfam" id="PF07521">
    <property type="entry name" value="RMMBL"/>
    <property type="match status" value="1"/>
</dbReference>
<evidence type="ECO:0000256" key="11">
    <source>
        <dbReference type="PIRSR" id="PIRSR004803-2"/>
    </source>
</evidence>
<comment type="cofactor">
    <cofactor evidence="12">
        <name>Zn(2+)</name>
        <dbReference type="ChEBI" id="CHEBI:29105"/>
    </cofactor>
    <text evidence="12">Binds 2 Zn(2+) ions per subunit. It is not clear if Zn(2+) or Mg(2+) is physiologically important.</text>
</comment>
<keyword evidence="15" id="KW-1185">Reference proteome</keyword>
<dbReference type="InterPro" id="IPR011108">
    <property type="entry name" value="RMMBL"/>
</dbReference>
<dbReference type="Pfam" id="PF00753">
    <property type="entry name" value="Lactamase_B"/>
    <property type="match status" value="1"/>
</dbReference>
<dbReference type="GO" id="GO:0006364">
    <property type="term" value="P:rRNA processing"/>
    <property type="evidence" value="ECO:0007669"/>
    <property type="project" value="UniProtKB-UniRule"/>
</dbReference>
<name>A0A919U420_9CELL</name>
<dbReference type="RefSeq" id="WP_203669959.1">
    <property type="nucleotide sequence ID" value="NZ_BONO01000030.1"/>
</dbReference>
<evidence type="ECO:0000256" key="12">
    <source>
        <dbReference type="PIRSR" id="PIRSR004803-3"/>
    </source>
</evidence>
<dbReference type="InterPro" id="IPR030854">
    <property type="entry name" value="RNase_J_bac"/>
</dbReference>
<feature type="binding site" evidence="12">
    <location>
        <position position="173"/>
    </location>
    <ligand>
        <name>Zn(2+)</name>
        <dbReference type="ChEBI" id="CHEBI:29105"/>
        <label>1</label>
        <note>catalytic</note>
    </ligand>
</feature>
<reference evidence="14" key="1">
    <citation type="submission" date="2021-01" db="EMBL/GenBank/DDBJ databases">
        <title>Whole genome shotgun sequence of Cellulomonas pakistanensis NBRC 110800.</title>
        <authorList>
            <person name="Komaki H."/>
            <person name="Tamura T."/>
        </authorList>
    </citation>
    <scope>NUCLEOTIDE SEQUENCE</scope>
    <source>
        <strain evidence="14">NBRC 110800</strain>
    </source>
</reference>
<dbReference type="GO" id="GO:0004521">
    <property type="term" value="F:RNA endonuclease activity"/>
    <property type="evidence" value="ECO:0007669"/>
    <property type="project" value="UniProtKB-UniRule"/>
</dbReference>